<evidence type="ECO:0008006" key="4">
    <source>
        <dbReference type="Google" id="ProtNLM"/>
    </source>
</evidence>
<dbReference type="InterPro" id="IPR008965">
    <property type="entry name" value="CBM2/CBM3_carb-bd_dom_sf"/>
</dbReference>
<feature type="region of interest" description="Disordered" evidence="1">
    <location>
        <begin position="186"/>
        <end position="234"/>
    </location>
</feature>
<dbReference type="Gene3D" id="2.60.40.680">
    <property type="match status" value="1"/>
</dbReference>
<gene>
    <name evidence="3" type="ORF">MSIBF_A1910010</name>
</gene>
<dbReference type="EMBL" id="CCXY01000103">
    <property type="protein sequence ID" value="CEG12071.1"/>
    <property type="molecule type" value="Genomic_DNA"/>
</dbReference>
<organism evidence="3">
    <name type="scientific">groundwater metagenome</name>
    <dbReference type="NCBI Taxonomy" id="717931"/>
    <lineage>
        <taxon>unclassified sequences</taxon>
        <taxon>metagenomes</taxon>
        <taxon>ecological metagenomes</taxon>
    </lineage>
</organism>
<dbReference type="GO" id="GO:0030246">
    <property type="term" value="F:carbohydrate binding"/>
    <property type="evidence" value="ECO:0007669"/>
    <property type="project" value="InterPro"/>
</dbReference>
<feature type="transmembrane region" description="Helical" evidence="2">
    <location>
        <begin position="241"/>
        <end position="260"/>
    </location>
</feature>
<feature type="compositionally biased region" description="Low complexity" evidence="1">
    <location>
        <begin position="188"/>
        <end position="215"/>
    </location>
</feature>
<evidence type="ECO:0000313" key="3">
    <source>
        <dbReference type="EMBL" id="CEG12071.1"/>
    </source>
</evidence>
<keyword evidence="2" id="KW-0472">Membrane</keyword>
<dbReference type="AlphaFoldDB" id="A0A098E978"/>
<accession>A0A098E978</accession>
<proteinExistence type="predicted"/>
<protein>
    <recommendedName>
        <fullName evidence="4">Cohesin domain-containing protein</fullName>
    </recommendedName>
</protein>
<reference evidence="3" key="1">
    <citation type="submission" date="2014-09" db="EMBL/GenBank/DDBJ databases">
        <authorList>
            <person name="Probst J Alexander"/>
        </authorList>
    </citation>
    <scope>NUCLEOTIDE SEQUENCE</scope>
</reference>
<dbReference type="SUPFAM" id="SSF49384">
    <property type="entry name" value="Carbohydrate-binding domain"/>
    <property type="match status" value="1"/>
</dbReference>
<dbReference type="CDD" id="cd08547">
    <property type="entry name" value="Type_II_cohesin"/>
    <property type="match status" value="1"/>
</dbReference>
<sequence>MIKKVTLLLIFVFAPLLVDAQTINITAPSTADIRESFDVQVNLETCEDVYATQFDLLFNPNILEAVKISYTHNNSIYTTHFLNNTYGKVKFGVTCIGNCILSRDLANITFKSLSLGKNIFHLQNIKVLNPDIKEINISTSSKEIIIIKTTDTFNKKTDVHLNTSDSSKPYDKKALNTSIKTKDDVEKSNNLVNTSNESNNKTNNDNSLNTNTKTNEYNNSVSGSEHTKSANDPIETGNGQYSIILWIILIGIIILILITLKMMKK</sequence>
<keyword evidence="2" id="KW-0812">Transmembrane</keyword>
<name>A0A098E978_9ZZZZ</name>
<evidence type="ECO:0000256" key="1">
    <source>
        <dbReference type="SAM" id="MobiDB-lite"/>
    </source>
</evidence>
<evidence type="ECO:0000256" key="2">
    <source>
        <dbReference type="SAM" id="Phobius"/>
    </source>
</evidence>
<keyword evidence="2" id="KW-1133">Transmembrane helix</keyword>